<reference evidence="1" key="1">
    <citation type="submission" date="2014-09" db="EMBL/GenBank/DDBJ databases">
        <authorList>
            <person name="Magalhaes I.L.F."/>
            <person name="Oliveira U."/>
            <person name="Santos F.R."/>
            <person name="Vidigal T.H.D.A."/>
            <person name="Brescovit A.D."/>
            <person name="Santos A.J."/>
        </authorList>
    </citation>
    <scope>NUCLEOTIDE SEQUENCE</scope>
    <source>
        <tissue evidence="1">Shoot tissue taken approximately 20 cm above the soil surface</tissue>
    </source>
</reference>
<sequence length="145" mass="16639">MVLWSYILHCTIFFYNEYPGAKSWLRHCCLPQGTAIPSLLVPRMSSWSSTMASSQTMRSAYFVVVILYDRITVFVPYYLHSCGCTWIIETTCLYQLAPMPTSNVLSLSTHYLPLYYFKRRIGPLVFEAHVTSTKNSSIADLQCII</sequence>
<evidence type="ECO:0000313" key="1">
    <source>
        <dbReference type="EMBL" id="JAE23548.1"/>
    </source>
</evidence>
<proteinExistence type="predicted"/>
<protein>
    <submittedName>
        <fullName evidence="1">Uncharacterized protein</fullName>
    </submittedName>
</protein>
<dbReference type="EMBL" id="GBRH01174348">
    <property type="protein sequence ID" value="JAE23548.1"/>
    <property type="molecule type" value="Transcribed_RNA"/>
</dbReference>
<reference evidence="1" key="2">
    <citation type="journal article" date="2015" name="Data Brief">
        <title>Shoot transcriptome of the giant reed, Arundo donax.</title>
        <authorList>
            <person name="Barrero R.A."/>
            <person name="Guerrero F.D."/>
            <person name="Moolhuijzen P."/>
            <person name="Goolsby J.A."/>
            <person name="Tidwell J."/>
            <person name="Bellgard S.E."/>
            <person name="Bellgard M.I."/>
        </authorList>
    </citation>
    <scope>NUCLEOTIDE SEQUENCE</scope>
    <source>
        <tissue evidence="1">Shoot tissue taken approximately 20 cm above the soil surface</tissue>
    </source>
</reference>
<organism evidence="1">
    <name type="scientific">Arundo donax</name>
    <name type="common">Giant reed</name>
    <name type="synonym">Donax arundinaceus</name>
    <dbReference type="NCBI Taxonomy" id="35708"/>
    <lineage>
        <taxon>Eukaryota</taxon>
        <taxon>Viridiplantae</taxon>
        <taxon>Streptophyta</taxon>
        <taxon>Embryophyta</taxon>
        <taxon>Tracheophyta</taxon>
        <taxon>Spermatophyta</taxon>
        <taxon>Magnoliopsida</taxon>
        <taxon>Liliopsida</taxon>
        <taxon>Poales</taxon>
        <taxon>Poaceae</taxon>
        <taxon>PACMAD clade</taxon>
        <taxon>Arundinoideae</taxon>
        <taxon>Arundineae</taxon>
        <taxon>Arundo</taxon>
    </lineage>
</organism>
<dbReference type="AlphaFoldDB" id="A0A0A9GS87"/>
<name>A0A0A9GS87_ARUDO</name>
<accession>A0A0A9GS87</accession>